<organism evidence="1 2">
    <name type="scientific">Syncephalis pseudoplumigaleata</name>
    <dbReference type="NCBI Taxonomy" id="1712513"/>
    <lineage>
        <taxon>Eukaryota</taxon>
        <taxon>Fungi</taxon>
        <taxon>Fungi incertae sedis</taxon>
        <taxon>Zoopagomycota</taxon>
        <taxon>Zoopagomycotina</taxon>
        <taxon>Zoopagomycetes</taxon>
        <taxon>Zoopagales</taxon>
        <taxon>Piptocephalidaceae</taxon>
        <taxon>Syncephalis</taxon>
    </lineage>
</organism>
<name>A0A4P9YZ50_9FUNG</name>
<dbReference type="PANTHER" id="PTHR35373">
    <property type="entry name" value="PROTEIN CBG16894"/>
    <property type="match status" value="1"/>
</dbReference>
<gene>
    <name evidence="1" type="ORF">SYNPS1DRAFT_28995</name>
</gene>
<dbReference type="AlphaFoldDB" id="A0A4P9YZ50"/>
<dbReference type="Proteomes" id="UP000278143">
    <property type="component" value="Unassembled WGS sequence"/>
</dbReference>
<accession>A0A4P9YZ50</accession>
<evidence type="ECO:0000313" key="1">
    <source>
        <dbReference type="EMBL" id="RKP25268.1"/>
    </source>
</evidence>
<dbReference type="EMBL" id="KZ989818">
    <property type="protein sequence ID" value="RKP25268.1"/>
    <property type="molecule type" value="Genomic_DNA"/>
</dbReference>
<evidence type="ECO:0000313" key="2">
    <source>
        <dbReference type="Proteomes" id="UP000278143"/>
    </source>
</evidence>
<dbReference type="OrthoDB" id="2321699at2759"/>
<protein>
    <submittedName>
        <fullName evidence="1">Uncharacterized protein</fullName>
    </submittedName>
</protein>
<proteinExistence type="predicted"/>
<sequence>MAKACPSIPCIIRSPHRHHLAAAITIAHFEISAMAHVKPYESMLISDTASSVTTLIDEEATLYRDRFVHLTTRELIIHSCYFPGLDYKISLEQIERADGASEIGVPCWQRKQLGVGFNPTIWWALDCRRHIPFVKHFHAVIIRLHGKCQRKGFSVEKPDQFMPLIRQAIGQADIARKKD</sequence>
<keyword evidence="2" id="KW-1185">Reference proteome</keyword>
<reference evidence="2" key="1">
    <citation type="journal article" date="2018" name="Nat. Microbiol.">
        <title>Leveraging single-cell genomics to expand the fungal tree of life.</title>
        <authorList>
            <person name="Ahrendt S.R."/>
            <person name="Quandt C.A."/>
            <person name="Ciobanu D."/>
            <person name="Clum A."/>
            <person name="Salamov A."/>
            <person name="Andreopoulos B."/>
            <person name="Cheng J.F."/>
            <person name="Woyke T."/>
            <person name="Pelin A."/>
            <person name="Henrissat B."/>
            <person name="Reynolds N.K."/>
            <person name="Benny G.L."/>
            <person name="Smith M.E."/>
            <person name="James T.Y."/>
            <person name="Grigoriev I.V."/>
        </authorList>
    </citation>
    <scope>NUCLEOTIDE SEQUENCE [LARGE SCALE GENOMIC DNA]</scope>
    <source>
        <strain evidence="2">Benny S71-1</strain>
    </source>
</reference>